<dbReference type="EMBL" id="CAKW01000107">
    <property type="protein sequence ID" value="CCJ73626.1"/>
    <property type="molecule type" value="Genomic_DNA"/>
</dbReference>
<dbReference type="GO" id="GO:0017168">
    <property type="term" value="F:5-oxoprolinase (ATP-hydrolyzing) activity"/>
    <property type="evidence" value="ECO:0007669"/>
    <property type="project" value="UniProtKB-UniRule"/>
</dbReference>
<evidence type="ECO:0000256" key="1">
    <source>
        <dbReference type="ARBA" id="ARBA00022741"/>
    </source>
</evidence>
<dbReference type="EC" id="3.5.2.9" evidence="4"/>
<gene>
    <name evidence="4" type="primary">pxpA</name>
    <name evidence="6" type="ORF">BN137_3005</name>
</gene>
<dbReference type="Gene3D" id="3.20.20.370">
    <property type="entry name" value="Glycoside hydrolase/deacetylase"/>
    <property type="match status" value="1"/>
</dbReference>
<evidence type="ECO:0000256" key="2">
    <source>
        <dbReference type="ARBA" id="ARBA00022801"/>
    </source>
</evidence>
<dbReference type="CDD" id="cd10800">
    <property type="entry name" value="LamB_YcsF_YbgL_like"/>
    <property type="match status" value="1"/>
</dbReference>
<dbReference type="Pfam" id="PF03746">
    <property type="entry name" value="LamB_YcsF"/>
    <property type="match status" value="1"/>
</dbReference>
<dbReference type="NCBIfam" id="TIGR00724">
    <property type="entry name" value="urea_amlyse_rel"/>
    <property type="match status" value="1"/>
</dbReference>
<dbReference type="PANTHER" id="PTHR43309:SF3">
    <property type="entry name" value="5-OXOPROLINASE SUBUNIT C"/>
    <property type="match status" value="1"/>
</dbReference>
<dbReference type="STRING" id="1073999.AFK62_06080"/>
<dbReference type="PANTHER" id="PTHR43309">
    <property type="entry name" value="5-OXOPROLINASE SUBUNIT C"/>
    <property type="match status" value="1"/>
</dbReference>
<dbReference type="InterPro" id="IPR029000">
    <property type="entry name" value="Cyclophilin-like_dom_sf"/>
</dbReference>
<dbReference type="HAMAP" id="MF_00691">
    <property type="entry name" value="PxpA"/>
    <property type="match status" value="1"/>
</dbReference>
<dbReference type="SMART" id="SM00797">
    <property type="entry name" value="AHS2"/>
    <property type="match status" value="1"/>
</dbReference>
<comment type="similarity">
    <text evidence="4">Belongs to the LamB/PxpA family.</text>
</comment>
<keyword evidence="2 4" id="KW-0378">Hydrolase</keyword>
<dbReference type="eggNOG" id="COG1540">
    <property type="taxonomic scope" value="Bacteria"/>
</dbReference>
<dbReference type="SUPFAM" id="SSF88713">
    <property type="entry name" value="Glycoside hydrolase/deacetylase"/>
    <property type="match status" value="1"/>
</dbReference>
<dbReference type="InterPro" id="IPR005501">
    <property type="entry name" value="LamB/YcsF/PxpA-like"/>
</dbReference>
<keyword evidence="3 4" id="KW-0067">ATP-binding</keyword>
<dbReference type="NCBIfam" id="NF003816">
    <property type="entry name" value="PRK05406.1-5"/>
    <property type="match status" value="1"/>
</dbReference>
<evidence type="ECO:0000313" key="6">
    <source>
        <dbReference type="EMBL" id="CCJ73626.1"/>
    </source>
</evidence>
<evidence type="ECO:0000256" key="3">
    <source>
        <dbReference type="ARBA" id="ARBA00022840"/>
    </source>
</evidence>
<evidence type="ECO:0000259" key="5">
    <source>
        <dbReference type="SMART" id="SM00797"/>
    </source>
</evidence>
<dbReference type="InterPro" id="IPR003778">
    <property type="entry name" value="CT_A_B"/>
</dbReference>
<comment type="subunit">
    <text evidence="4">Forms a complex composed of PxpA, PxpB and PxpC.</text>
</comment>
<comment type="caution">
    <text evidence="6">The sequence shown here is derived from an EMBL/GenBank/DDBJ whole genome shotgun (WGS) entry which is preliminary data.</text>
</comment>
<dbReference type="InterPro" id="IPR052708">
    <property type="entry name" value="PxpC"/>
</dbReference>
<dbReference type="NCBIfam" id="NF003815">
    <property type="entry name" value="PRK05406.1-4"/>
    <property type="match status" value="1"/>
</dbReference>
<dbReference type="NCBIfam" id="NF045499">
    <property type="entry name" value="PxpC_5OPro"/>
    <property type="match status" value="1"/>
</dbReference>
<dbReference type="GO" id="GO:0005524">
    <property type="term" value="F:ATP binding"/>
    <property type="evidence" value="ECO:0007669"/>
    <property type="project" value="UniProtKB-UniRule"/>
</dbReference>
<dbReference type="eggNOG" id="COG1984">
    <property type="taxonomic scope" value="Bacteria"/>
</dbReference>
<dbReference type="Proteomes" id="UP000009340">
    <property type="component" value="Unassembled WGS sequence"/>
</dbReference>
<proteinExistence type="inferred from homology"/>
<dbReference type="NCBIfam" id="NF003812">
    <property type="entry name" value="PRK05406.1-1"/>
    <property type="match status" value="1"/>
</dbReference>
<name>K8A246_9ENTR</name>
<dbReference type="Pfam" id="PF02626">
    <property type="entry name" value="CT_A_B"/>
    <property type="match status" value="1"/>
</dbReference>
<sequence length="551" mass="59301">MLKIVRAGMHATLQDGGRFGLRQYGVSQCGALDGPSLQIANLLVGNDPNAAALEITLGQCTVEFTEDHWFALTGAGCDATLDGRAVWTGWRLLARAGQCLTLKLPRRGMRSYLALAGGFDVPEVMGSRSTDVKVGVGGFEGRLLCDGDVLPVNPSPRHFREARGVKQLLWGNRIRALPGPEYHEFSHAAKEAFWRTPWQLSPQSNRMGYRLHGHVLERTTERDLLSHGLLPGVVQVPPGGQPIVLMNDAQTTGGYPRIACVIDADRYNLAQLRLGEPIHFVQCSIEEALQARAERRVTLNNWHGGLTMKIDLNADLGEGCSNDALLMPLISSANIACGFHAGDAVTMRESVRLALAHGVAIGAHPGFADRENFGRTAMHLPPETIYAQTLYQIGALAAIAHAEGARLAHVKPHGMLYNQAAKDAALADAIARAVKDLDPTLLLVGLAGSALIAAGERLGLSTREEVFADRGYLADGSLVPRSQPGAMIEDDDEAVSRTLSMVLEGRVRSRDGAWATVNAQTVCLHGDGAHALAFARRLREAFDARQIQVCA</sequence>
<comment type="function">
    <text evidence="4">Catalyzes the cleavage of 5-oxoproline to form L-glutamate coupled to the hydrolysis of ATP to ADP and inorganic phosphate.</text>
</comment>
<reference evidence="6" key="1">
    <citation type="submission" date="2012-07" db="EMBL/GenBank/DDBJ databases">
        <authorList>
            <person name="Cummings C."/>
        </authorList>
    </citation>
    <scope>NUCLEOTIDE SEQUENCE</scope>
    <source>
        <strain evidence="6">1330</strain>
    </source>
</reference>
<keyword evidence="1 4" id="KW-0547">Nucleotide-binding</keyword>
<accession>K8A246</accession>
<dbReference type="Gene3D" id="2.40.100.10">
    <property type="entry name" value="Cyclophilin-like"/>
    <property type="match status" value="1"/>
</dbReference>
<dbReference type="InterPro" id="IPR011330">
    <property type="entry name" value="Glyco_hydro/deAcase_b/a-brl"/>
</dbReference>
<evidence type="ECO:0000256" key="4">
    <source>
        <dbReference type="HAMAP-Rule" id="MF_00691"/>
    </source>
</evidence>
<dbReference type="AlphaFoldDB" id="K8A246"/>
<protein>
    <recommendedName>
        <fullName evidence="4">5-oxoprolinase subunit A</fullName>
        <shortName evidence="4">5-OPase subunit A</shortName>
        <ecNumber evidence="4">3.5.2.9</ecNumber>
    </recommendedName>
    <alternativeName>
        <fullName evidence="4">5-oxoprolinase (ATP-hydrolyzing) subunit A</fullName>
    </alternativeName>
</protein>
<evidence type="ECO:0000313" key="7">
    <source>
        <dbReference type="Proteomes" id="UP000009340"/>
    </source>
</evidence>
<organism evidence="6 7">
    <name type="scientific">Cronobacter condimenti 1330</name>
    <dbReference type="NCBI Taxonomy" id="1073999"/>
    <lineage>
        <taxon>Bacteria</taxon>
        <taxon>Pseudomonadati</taxon>
        <taxon>Pseudomonadota</taxon>
        <taxon>Gammaproteobacteria</taxon>
        <taxon>Enterobacterales</taxon>
        <taxon>Enterobacteriaceae</taxon>
        <taxon>Cronobacter</taxon>
    </lineage>
</organism>
<comment type="catalytic activity">
    <reaction evidence="4">
        <text>5-oxo-L-proline + ATP + 2 H2O = L-glutamate + ADP + phosphate + H(+)</text>
        <dbReference type="Rhea" id="RHEA:10348"/>
        <dbReference type="ChEBI" id="CHEBI:15377"/>
        <dbReference type="ChEBI" id="CHEBI:15378"/>
        <dbReference type="ChEBI" id="CHEBI:29985"/>
        <dbReference type="ChEBI" id="CHEBI:30616"/>
        <dbReference type="ChEBI" id="CHEBI:43474"/>
        <dbReference type="ChEBI" id="CHEBI:58402"/>
        <dbReference type="ChEBI" id="CHEBI:456216"/>
        <dbReference type="EC" id="3.5.2.9"/>
    </reaction>
</comment>
<dbReference type="GO" id="GO:0005975">
    <property type="term" value="P:carbohydrate metabolic process"/>
    <property type="evidence" value="ECO:0007669"/>
    <property type="project" value="InterPro"/>
</dbReference>
<dbReference type="InterPro" id="IPR053526">
    <property type="entry name" value="5-oxoprolinase_subunit"/>
</dbReference>
<dbReference type="SUPFAM" id="SSF50891">
    <property type="entry name" value="Cyclophilin-like"/>
    <property type="match status" value="1"/>
</dbReference>
<dbReference type="NCBIfam" id="NF003814">
    <property type="entry name" value="PRK05406.1-3"/>
    <property type="match status" value="1"/>
</dbReference>
<feature type="domain" description="Carboxyltransferase" evidence="5">
    <location>
        <begin position="23"/>
        <end position="298"/>
    </location>
</feature>